<keyword evidence="3 6" id="KW-0378">Hydrolase</keyword>
<dbReference type="InterPro" id="IPR002921">
    <property type="entry name" value="Fungal_lipase-type"/>
</dbReference>
<name>M7YUB9_TRIUA</name>
<evidence type="ECO:0000256" key="6">
    <source>
        <dbReference type="RuleBase" id="RU367093"/>
    </source>
</evidence>
<dbReference type="PANTHER" id="PTHR31828:SF22">
    <property type="entry name" value="PHOSPHOLIPASE A1"/>
    <property type="match status" value="1"/>
</dbReference>
<dbReference type="GO" id="GO:0008970">
    <property type="term" value="F:phospholipase A1 activity"/>
    <property type="evidence" value="ECO:0007669"/>
    <property type="project" value="UniProtKB-UniRule"/>
</dbReference>
<dbReference type="Gene3D" id="3.40.50.1820">
    <property type="entry name" value="alpha/beta hydrolase"/>
    <property type="match status" value="1"/>
</dbReference>
<dbReference type="InterPro" id="IPR029058">
    <property type="entry name" value="AB_hydrolase_fold"/>
</dbReference>
<dbReference type="SUPFAM" id="SSF53474">
    <property type="entry name" value="alpha/beta-Hydrolases"/>
    <property type="match status" value="1"/>
</dbReference>
<dbReference type="GO" id="GO:0016042">
    <property type="term" value="P:lipid catabolic process"/>
    <property type="evidence" value="ECO:0007669"/>
    <property type="project" value="UniProtKB-UniRule"/>
</dbReference>
<feature type="domain" description="Fungal lipase-type" evidence="7">
    <location>
        <begin position="73"/>
        <end position="228"/>
    </location>
</feature>
<evidence type="ECO:0000256" key="2">
    <source>
        <dbReference type="ARBA" id="ARBA00010701"/>
    </source>
</evidence>
<organism evidence="8">
    <name type="scientific">Triticum urartu</name>
    <name type="common">Red wild einkorn</name>
    <name type="synonym">Crithodium urartu</name>
    <dbReference type="NCBI Taxonomy" id="4572"/>
    <lineage>
        <taxon>Eukaryota</taxon>
        <taxon>Viridiplantae</taxon>
        <taxon>Streptophyta</taxon>
        <taxon>Embryophyta</taxon>
        <taxon>Tracheophyta</taxon>
        <taxon>Spermatophyta</taxon>
        <taxon>Magnoliopsida</taxon>
        <taxon>Liliopsida</taxon>
        <taxon>Poales</taxon>
        <taxon>Poaceae</taxon>
        <taxon>BOP clade</taxon>
        <taxon>Pooideae</taxon>
        <taxon>Triticodae</taxon>
        <taxon>Triticeae</taxon>
        <taxon>Triticinae</taxon>
        <taxon>Triticum</taxon>
    </lineage>
</organism>
<evidence type="ECO:0000256" key="3">
    <source>
        <dbReference type="ARBA" id="ARBA00022801"/>
    </source>
</evidence>
<reference evidence="8" key="1">
    <citation type="journal article" date="2013" name="Nature">
        <title>Draft genome of the wheat A-genome progenitor Triticum urartu.</title>
        <authorList>
            <person name="Ling H.Q."/>
            <person name="Zhao S."/>
            <person name="Liu D."/>
            <person name="Wang J."/>
            <person name="Sun H."/>
            <person name="Zhang C."/>
            <person name="Fan H."/>
            <person name="Li D."/>
            <person name="Dong L."/>
            <person name="Tao Y."/>
            <person name="Gao C."/>
            <person name="Wu H."/>
            <person name="Li Y."/>
            <person name="Cui Y."/>
            <person name="Guo X."/>
            <person name="Zheng S."/>
            <person name="Wang B."/>
            <person name="Yu K."/>
            <person name="Liang Q."/>
            <person name="Yang W."/>
            <person name="Lou X."/>
            <person name="Chen J."/>
            <person name="Feng M."/>
            <person name="Jian J."/>
            <person name="Zhang X."/>
            <person name="Luo G."/>
            <person name="Jiang Y."/>
            <person name="Liu J."/>
            <person name="Wang Z."/>
            <person name="Sha Y."/>
            <person name="Zhang B."/>
            <person name="Wu H."/>
            <person name="Tang D."/>
            <person name="Shen Q."/>
            <person name="Xue P."/>
            <person name="Zou S."/>
            <person name="Wang X."/>
            <person name="Liu X."/>
            <person name="Wang F."/>
            <person name="Yang Y."/>
            <person name="An X."/>
            <person name="Dong Z."/>
            <person name="Zhang K."/>
            <person name="Zhang X."/>
            <person name="Luo M.C."/>
            <person name="Dvorak J."/>
            <person name="Tong Y."/>
            <person name="Wang J."/>
            <person name="Yang H."/>
            <person name="Li Z."/>
            <person name="Wang D."/>
            <person name="Zhang A."/>
            <person name="Wang J."/>
        </authorList>
    </citation>
    <scope>NUCLEOTIDE SEQUENCE</scope>
</reference>
<dbReference type="CDD" id="cd00519">
    <property type="entry name" value="Lipase_3"/>
    <property type="match status" value="1"/>
</dbReference>
<sequence>MTHPEYYKVTKFLYATCGGSTASWLATSMPTVTNALFVQPLGKAEGTPTSNWMGYVAVATDEGVAALGRRDIVVVWRGTENELEWEKDKHFLQVPAAPVLGRYADGEHKNSKVHRGFLSVYTSSDNNSMYNKTSAREQVLEEVGRLMEEYKDEVTSITVTGHSLGASLATLTAIDMVANDVNVPPASKQPPCPVTAILLACPRVGNPFPLLRALHVANAKDIVPQNPPSMLLMWYVDSATATILYLHGVAGDHGDNEDFKLVVPRDVALVNKTTDLLEDEYPVPASWWVVNKKCMVKGTDGQWKLDDFEEA</sequence>
<comment type="function">
    <text evidence="1 6">Acylhydrolase that catalyzes the hydrolysis of phospholipids at the sn-1 position.</text>
</comment>
<evidence type="ECO:0000259" key="7">
    <source>
        <dbReference type="Pfam" id="PF01764"/>
    </source>
</evidence>
<evidence type="ECO:0000256" key="1">
    <source>
        <dbReference type="ARBA" id="ARBA00003523"/>
    </source>
</evidence>
<gene>
    <name evidence="8" type="ORF">TRIUR3_03103</name>
</gene>
<evidence type="ECO:0000313" key="8">
    <source>
        <dbReference type="EMBL" id="EMS50696.1"/>
    </source>
</evidence>
<dbReference type="STRING" id="4572.M7YUB9"/>
<comment type="similarity">
    <text evidence="2 6">Belongs to the AB hydrolase superfamily. Lipase family.</text>
</comment>
<dbReference type="Pfam" id="PF01764">
    <property type="entry name" value="Lipase_3"/>
    <property type="match status" value="1"/>
</dbReference>
<protein>
    <recommendedName>
        <fullName evidence="6">Phospholipase A1</fullName>
        <ecNumber evidence="6">3.1.1.-</ecNumber>
    </recommendedName>
</protein>
<proteinExistence type="inferred from homology"/>
<evidence type="ECO:0000256" key="5">
    <source>
        <dbReference type="ARBA" id="ARBA00023098"/>
    </source>
</evidence>
<dbReference type="AlphaFoldDB" id="M7YUB9"/>
<dbReference type="EMBL" id="KD228347">
    <property type="protein sequence ID" value="EMS50696.1"/>
    <property type="molecule type" value="Genomic_DNA"/>
</dbReference>
<evidence type="ECO:0000256" key="4">
    <source>
        <dbReference type="ARBA" id="ARBA00022963"/>
    </source>
</evidence>
<keyword evidence="4 6" id="KW-0442">Lipid degradation</keyword>
<dbReference type="OMA" id="RYADGEH"/>
<keyword evidence="5 6" id="KW-0443">Lipid metabolism</keyword>
<accession>M7YUB9</accession>
<dbReference type="eggNOG" id="KOG4569">
    <property type="taxonomic scope" value="Eukaryota"/>
</dbReference>
<dbReference type="EC" id="3.1.1.-" evidence="6"/>
<dbReference type="PANTHER" id="PTHR31828">
    <property type="entry name" value="PHOSPHOLIPASE A1-IIGAMMA"/>
    <property type="match status" value="1"/>
</dbReference>
<dbReference type="InterPro" id="IPR033556">
    <property type="entry name" value="PLA"/>
</dbReference>